<reference evidence="1 2" key="1">
    <citation type="journal article" date="2015" name="Genome Announc.">
        <title>Expanding the biotechnology potential of lactobacilli through comparative genomics of 213 strains and associated genera.</title>
        <authorList>
            <person name="Sun Z."/>
            <person name="Harris H.M."/>
            <person name="McCann A."/>
            <person name="Guo C."/>
            <person name="Argimon S."/>
            <person name="Zhang W."/>
            <person name="Yang X."/>
            <person name="Jeffery I.B."/>
            <person name="Cooney J.C."/>
            <person name="Kagawa T.F."/>
            <person name="Liu W."/>
            <person name="Song Y."/>
            <person name="Salvetti E."/>
            <person name="Wrobel A."/>
            <person name="Rasinkangas P."/>
            <person name="Parkhill J."/>
            <person name="Rea M.C."/>
            <person name="O'Sullivan O."/>
            <person name="Ritari J."/>
            <person name="Douillard F.P."/>
            <person name="Paul Ross R."/>
            <person name="Yang R."/>
            <person name="Briner A.E."/>
            <person name="Felis G.E."/>
            <person name="de Vos W.M."/>
            <person name="Barrangou R."/>
            <person name="Klaenhammer T.R."/>
            <person name="Caufield P.W."/>
            <person name="Cui Y."/>
            <person name="Zhang H."/>
            <person name="O'Toole P.W."/>
        </authorList>
    </citation>
    <scope>NUCLEOTIDE SEQUENCE [LARGE SCALE GENOMIC DNA]</scope>
    <source>
        <strain evidence="1 2">DSM 20003</strain>
    </source>
</reference>
<proteinExistence type="predicted"/>
<evidence type="ECO:0000313" key="2">
    <source>
        <dbReference type="Proteomes" id="UP000051461"/>
    </source>
</evidence>
<dbReference type="OrthoDB" id="2296908at2"/>
<gene>
    <name evidence="1" type="ORF">FC07_GL002509</name>
</gene>
<dbReference type="PATRIC" id="fig|1423726.3.peg.2603"/>
<dbReference type="RefSeq" id="WP_057903196.1">
    <property type="nucleotide sequence ID" value="NZ_AZDA01000003.1"/>
</dbReference>
<evidence type="ECO:0000313" key="1">
    <source>
        <dbReference type="EMBL" id="KRK40760.1"/>
    </source>
</evidence>
<keyword evidence="2" id="KW-1185">Reference proteome</keyword>
<dbReference type="EMBL" id="AZDA01000003">
    <property type="protein sequence ID" value="KRK40760.1"/>
    <property type="molecule type" value="Genomic_DNA"/>
</dbReference>
<protein>
    <submittedName>
        <fullName evidence="1">Uncharacterized protein</fullName>
    </submittedName>
</protein>
<comment type="caution">
    <text evidence="1">The sequence shown here is derived from an EMBL/GenBank/DDBJ whole genome shotgun (WGS) entry which is preliminary data.</text>
</comment>
<accession>A0A0R1H3J0</accession>
<dbReference type="STRING" id="1423726.FC07_GL002509"/>
<dbReference type="AlphaFoldDB" id="A0A0R1H3J0"/>
<sequence length="112" mass="12983">MELKRHSNQIIYHINRPTLATVTTPVTVASEPQQLTVQPQMPGFQIDYYLEQAIDRHFLVTVQFNDFDHGGHNKLTGFFERHGQTVIFKAQKSHLIHLVMDQAIRYIQRVAA</sequence>
<name>A0A0R1H3J0_9LACO</name>
<dbReference type="Proteomes" id="UP000051461">
    <property type="component" value="Unassembled WGS sequence"/>
</dbReference>
<organism evidence="1 2">
    <name type="scientific">Loigolactobacillus bifermentans DSM 20003</name>
    <dbReference type="NCBI Taxonomy" id="1423726"/>
    <lineage>
        <taxon>Bacteria</taxon>
        <taxon>Bacillati</taxon>
        <taxon>Bacillota</taxon>
        <taxon>Bacilli</taxon>
        <taxon>Lactobacillales</taxon>
        <taxon>Lactobacillaceae</taxon>
        <taxon>Loigolactobacillus</taxon>
    </lineage>
</organism>